<evidence type="ECO:0000256" key="7">
    <source>
        <dbReference type="ARBA" id="ARBA00023237"/>
    </source>
</evidence>
<reference evidence="9 10" key="2">
    <citation type="submission" date="2018-11" db="EMBL/GenBank/DDBJ databases">
        <title>Genomic Encyclopedia of Type Strains, Phase IV (KMG-IV): sequencing the most valuable type-strain genomes for metagenomic binning, comparative biology and taxonomic classification.</title>
        <authorList>
            <person name="Goeker M."/>
        </authorList>
    </citation>
    <scope>NUCLEOTIDE SEQUENCE [LARGE SCALE GENOMIC DNA]</scope>
    <source>
        <strain evidence="9 10">DSM 27783</strain>
    </source>
</reference>
<dbReference type="EMBL" id="RJVK01000003">
    <property type="protein sequence ID" value="ROR39342.1"/>
    <property type="molecule type" value="Genomic_DNA"/>
</dbReference>
<keyword evidence="11" id="KW-1185">Reference proteome</keyword>
<evidence type="ECO:0000256" key="5">
    <source>
        <dbReference type="ARBA" id="ARBA00022729"/>
    </source>
</evidence>
<dbReference type="InterPro" id="IPR005017">
    <property type="entry name" value="OMPP1/FadL/TodX"/>
</dbReference>
<keyword evidence="6" id="KW-0472">Membrane</keyword>
<evidence type="ECO:0000313" key="8">
    <source>
        <dbReference type="EMBL" id="QCI28755.1"/>
    </source>
</evidence>
<organism evidence="9 10">
    <name type="scientific">Caminibacter pacificus</name>
    <dbReference type="NCBI Taxonomy" id="1424653"/>
    <lineage>
        <taxon>Bacteria</taxon>
        <taxon>Pseudomonadati</taxon>
        <taxon>Campylobacterota</taxon>
        <taxon>Epsilonproteobacteria</taxon>
        <taxon>Nautiliales</taxon>
        <taxon>Nautiliaceae</taxon>
        <taxon>Caminibacter</taxon>
    </lineage>
</organism>
<dbReference type="GO" id="GO:0015483">
    <property type="term" value="F:long-chain fatty acid transporting porin activity"/>
    <property type="evidence" value="ECO:0007669"/>
    <property type="project" value="TreeGrafter"/>
</dbReference>
<dbReference type="Pfam" id="PF03349">
    <property type="entry name" value="Toluene_X"/>
    <property type="match status" value="1"/>
</dbReference>
<evidence type="ECO:0000256" key="3">
    <source>
        <dbReference type="ARBA" id="ARBA00022452"/>
    </source>
</evidence>
<reference evidence="8" key="3">
    <citation type="submission" date="2019-06" db="EMBL/GenBank/DDBJ databases">
        <title>A comparative analysis of the Nautiliaceae.</title>
        <authorList>
            <person name="Grosche A."/>
            <person name="Smedile F."/>
            <person name="Vetriani C."/>
        </authorList>
    </citation>
    <scope>NUCLEOTIDE SEQUENCE</scope>
    <source>
        <strain evidence="8">TB6</strain>
    </source>
</reference>
<gene>
    <name evidence="8" type="ORF">C6V80_07185</name>
    <name evidence="9" type="ORF">EDC58_1282</name>
</gene>
<comment type="similarity">
    <text evidence="2">Belongs to the OmpP1/FadL family.</text>
</comment>
<accession>A0AAJ4RBV2</accession>
<keyword evidence="3" id="KW-1134">Transmembrane beta strand</keyword>
<comment type="subcellular location">
    <subcellularLocation>
        <location evidence="1">Cell outer membrane</location>
        <topology evidence="1">Multi-pass membrane protein</topology>
    </subcellularLocation>
</comment>
<keyword evidence="4" id="KW-0812">Transmembrane</keyword>
<evidence type="ECO:0000256" key="2">
    <source>
        <dbReference type="ARBA" id="ARBA00008163"/>
    </source>
</evidence>
<evidence type="ECO:0000256" key="1">
    <source>
        <dbReference type="ARBA" id="ARBA00004571"/>
    </source>
</evidence>
<dbReference type="GO" id="GO:0009279">
    <property type="term" value="C:cell outer membrane"/>
    <property type="evidence" value="ECO:0007669"/>
    <property type="project" value="UniProtKB-SubCell"/>
</dbReference>
<evidence type="ECO:0000313" key="9">
    <source>
        <dbReference type="EMBL" id="ROR39342.1"/>
    </source>
</evidence>
<reference evidence="11" key="1">
    <citation type="submission" date="2018-03" db="EMBL/GenBank/DDBJ databases">
        <title>A comparative analysis of the Nautiliaceae.</title>
        <authorList>
            <person name="Grosche A."/>
            <person name="Smedile F."/>
            <person name="Vetriani C."/>
        </authorList>
    </citation>
    <scope>NUCLEOTIDE SEQUENCE [LARGE SCALE GENOMIC DNA]</scope>
    <source>
        <strain evidence="11">TB6</strain>
    </source>
</reference>
<proteinExistence type="inferred from homology"/>
<dbReference type="RefSeq" id="WP_123352678.1">
    <property type="nucleotide sequence ID" value="NZ_CP027432.2"/>
</dbReference>
<dbReference type="PANTHER" id="PTHR35093">
    <property type="entry name" value="OUTER MEMBRANE PROTEIN NMB0088-RELATED"/>
    <property type="match status" value="1"/>
</dbReference>
<keyword evidence="7" id="KW-0998">Cell outer membrane</keyword>
<dbReference type="Proteomes" id="UP000272781">
    <property type="component" value="Unassembled WGS sequence"/>
</dbReference>
<dbReference type="Proteomes" id="UP000298805">
    <property type="component" value="Chromosome"/>
</dbReference>
<protein>
    <submittedName>
        <fullName evidence="9">Long-chain fatty acid transport protein</fullName>
    </submittedName>
    <submittedName>
        <fullName evidence="8">Transporter</fullName>
    </submittedName>
</protein>
<name>A0AAJ4RBV2_9BACT</name>
<dbReference type="Gene3D" id="2.40.160.60">
    <property type="entry name" value="Outer membrane protein transport protein (OMPP1/FadL/TodX)"/>
    <property type="match status" value="1"/>
</dbReference>
<dbReference type="SUPFAM" id="SSF56935">
    <property type="entry name" value="Porins"/>
    <property type="match status" value="1"/>
</dbReference>
<evidence type="ECO:0000256" key="4">
    <source>
        <dbReference type="ARBA" id="ARBA00022692"/>
    </source>
</evidence>
<evidence type="ECO:0000313" key="10">
    <source>
        <dbReference type="Proteomes" id="UP000272781"/>
    </source>
</evidence>
<evidence type="ECO:0000313" key="11">
    <source>
        <dbReference type="Proteomes" id="UP000298805"/>
    </source>
</evidence>
<dbReference type="PANTHER" id="PTHR35093:SF8">
    <property type="entry name" value="OUTER MEMBRANE PROTEIN NMB0088-RELATED"/>
    <property type="match status" value="1"/>
</dbReference>
<evidence type="ECO:0000256" key="6">
    <source>
        <dbReference type="ARBA" id="ARBA00023136"/>
    </source>
</evidence>
<dbReference type="AlphaFoldDB" id="A0AAJ4RBV2"/>
<keyword evidence="5" id="KW-0732">Signal</keyword>
<sequence length="421" mass="46684">MKKTLLLSSVLVATLFASGYRIPEQSLKGIALSAANVANASGADSAYYNPANMVFNEDKNSFELLTTMIHLNKVKFQNDNGEVYYSRKEDFIVPQFHFTSKDHNGWRFGFSVTYPAGLSKRWDDTIPEAGAKEFTLKTIELNPVIAKKVNENIGVAFGIRFVKSEGIANVLGLKSNGDGTYTPLYSEYLNGDSFDKGWNAAVAFRSDDQTLRLAATYRSKINLSLSGDASGFYNLYLITGNPADAAKVVAFNTPGKVTVPLPAVLNLAIAKKFGKTTLEFVFDRTYWHSYKKLDFDFKDPAVNAIFGTPKPKDWKDSNTYRFGITHQCSEKLTAMLGYAYDESPVPNSTIDFSLPDSDKHIFSGGIKYKLDDRMSVGISALYTKQKTRRASVYDPITKTYTNGEFKEGGAVLFAAGFDYTF</sequence>
<dbReference type="EMBL" id="CP027432">
    <property type="protein sequence ID" value="QCI28755.1"/>
    <property type="molecule type" value="Genomic_DNA"/>
</dbReference>